<dbReference type="OrthoDB" id="9774661at2"/>
<organism evidence="5 6">
    <name type="scientific">Amphritea atlantica</name>
    <dbReference type="NCBI Taxonomy" id="355243"/>
    <lineage>
        <taxon>Bacteria</taxon>
        <taxon>Pseudomonadati</taxon>
        <taxon>Pseudomonadota</taxon>
        <taxon>Gammaproteobacteria</taxon>
        <taxon>Oceanospirillales</taxon>
        <taxon>Oceanospirillaceae</taxon>
        <taxon>Amphritea</taxon>
    </lineage>
</organism>
<dbReference type="GO" id="GO:0003677">
    <property type="term" value="F:DNA binding"/>
    <property type="evidence" value="ECO:0007669"/>
    <property type="project" value="UniProtKB-KW"/>
</dbReference>
<dbReference type="SMART" id="SM00421">
    <property type="entry name" value="HTH_LUXR"/>
    <property type="match status" value="1"/>
</dbReference>
<dbReference type="CDD" id="cd06170">
    <property type="entry name" value="LuxR_C_like"/>
    <property type="match status" value="1"/>
</dbReference>
<sequence length="236" mass="27466">MKTNNNIYPAGLYSFQDECLSLLTGVLNVSKAVTYLVDNQRKPICYKTWQLQPAMHRQYMDTFYKMDPLHPTQFVEQTDATVVKMNDLVNSQERYHHPYYRDFISPWGVQDIVELFLRVDNKLIAGFALFTSKQQPEMRSEDLRKAQQLHQFMQFSLEQSLDAPKHSQFESFCEQYQLTPKERMVVELVSQGLPNKTIAASLDCSLATVKTHLQHIFCKTGVNSKTEITSQLYNQH</sequence>
<gene>
    <name evidence="5" type="ORF">SAMN03080615_01485</name>
</gene>
<dbReference type="InterPro" id="IPR016032">
    <property type="entry name" value="Sig_transdc_resp-reg_C-effctor"/>
</dbReference>
<dbReference type="Pfam" id="PF00196">
    <property type="entry name" value="GerE"/>
    <property type="match status" value="1"/>
</dbReference>
<name>A0A1H9FWT4_9GAMM</name>
<proteinExistence type="predicted"/>
<keyword evidence="2" id="KW-0238">DNA-binding</keyword>
<dbReference type="InterPro" id="IPR000792">
    <property type="entry name" value="Tscrpt_reg_LuxR_C"/>
</dbReference>
<keyword evidence="1" id="KW-0805">Transcription regulation</keyword>
<dbReference type="SUPFAM" id="SSF46894">
    <property type="entry name" value="C-terminal effector domain of the bipartite response regulators"/>
    <property type="match status" value="1"/>
</dbReference>
<feature type="domain" description="HTH luxR-type" evidence="4">
    <location>
        <begin position="171"/>
        <end position="236"/>
    </location>
</feature>
<dbReference type="AlphaFoldDB" id="A0A1H9FWT4"/>
<evidence type="ECO:0000259" key="4">
    <source>
        <dbReference type="PROSITE" id="PS50043"/>
    </source>
</evidence>
<dbReference type="InterPro" id="IPR036388">
    <property type="entry name" value="WH-like_DNA-bd_sf"/>
</dbReference>
<dbReference type="PROSITE" id="PS50043">
    <property type="entry name" value="HTH_LUXR_2"/>
    <property type="match status" value="1"/>
</dbReference>
<evidence type="ECO:0000256" key="1">
    <source>
        <dbReference type="ARBA" id="ARBA00023015"/>
    </source>
</evidence>
<keyword evidence="3" id="KW-0804">Transcription</keyword>
<dbReference type="RefSeq" id="WP_091356033.1">
    <property type="nucleotide sequence ID" value="NZ_AP025284.1"/>
</dbReference>
<dbReference type="PROSITE" id="PS00622">
    <property type="entry name" value="HTH_LUXR_1"/>
    <property type="match status" value="1"/>
</dbReference>
<dbReference type="PANTHER" id="PTHR44688">
    <property type="entry name" value="DNA-BINDING TRANSCRIPTIONAL ACTIVATOR DEVR_DOSR"/>
    <property type="match status" value="1"/>
</dbReference>
<dbReference type="EMBL" id="FOGB01000003">
    <property type="protein sequence ID" value="SEQ42375.1"/>
    <property type="molecule type" value="Genomic_DNA"/>
</dbReference>
<evidence type="ECO:0000256" key="3">
    <source>
        <dbReference type="ARBA" id="ARBA00023163"/>
    </source>
</evidence>
<dbReference type="PANTHER" id="PTHR44688:SF16">
    <property type="entry name" value="DNA-BINDING TRANSCRIPTIONAL ACTIVATOR DEVR_DOSR"/>
    <property type="match status" value="1"/>
</dbReference>
<protein>
    <submittedName>
        <fullName evidence="5">Regulatory protein, luxR family</fullName>
    </submittedName>
</protein>
<dbReference type="PRINTS" id="PR00038">
    <property type="entry name" value="HTHLUXR"/>
</dbReference>
<keyword evidence="6" id="KW-1185">Reference proteome</keyword>
<evidence type="ECO:0000313" key="5">
    <source>
        <dbReference type="EMBL" id="SEQ42375.1"/>
    </source>
</evidence>
<dbReference type="STRING" id="355243.SAMN03080615_01485"/>
<dbReference type="Proteomes" id="UP000198749">
    <property type="component" value="Unassembled WGS sequence"/>
</dbReference>
<accession>A0A1H9FWT4</accession>
<evidence type="ECO:0000256" key="2">
    <source>
        <dbReference type="ARBA" id="ARBA00023125"/>
    </source>
</evidence>
<reference evidence="6" key="1">
    <citation type="submission" date="2016-10" db="EMBL/GenBank/DDBJ databases">
        <authorList>
            <person name="Varghese N."/>
            <person name="Submissions S."/>
        </authorList>
    </citation>
    <scope>NUCLEOTIDE SEQUENCE [LARGE SCALE GENOMIC DNA]</scope>
    <source>
        <strain evidence="6">DSM 18887</strain>
    </source>
</reference>
<evidence type="ECO:0000313" key="6">
    <source>
        <dbReference type="Proteomes" id="UP000198749"/>
    </source>
</evidence>
<dbReference type="Gene3D" id="1.10.10.10">
    <property type="entry name" value="Winged helix-like DNA-binding domain superfamily/Winged helix DNA-binding domain"/>
    <property type="match status" value="1"/>
</dbReference>
<dbReference type="GO" id="GO:0006355">
    <property type="term" value="P:regulation of DNA-templated transcription"/>
    <property type="evidence" value="ECO:0007669"/>
    <property type="project" value="InterPro"/>
</dbReference>